<feature type="binding site" evidence="6">
    <location>
        <position position="95"/>
    </location>
    <ligand>
        <name>Mn(2+)</name>
        <dbReference type="ChEBI" id="CHEBI:29035"/>
        <label>2</label>
    </ligand>
</feature>
<accession>A0A7T6Z5K4</accession>
<feature type="binding site" evidence="6">
    <location>
        <position position="347"/>
    </location>
    <ligand>
        <name>Mn(2+)</name>
        <dbReference type="ChEBI" id="CHEBI:29035"/>
        <label>2</label>
    </ligand>
</feature>
<feature type="binding site" evidence="6">
    <location>
        <position position="97"/>
    </location>
    <ligand>
        <name>Mn(2+)</name>
        <dbReference type="ChEBI" id="CHEBI:29035"/>
        <label>2</label>
    </ligand>
</feature>
<evidence type="ECO:0000256" key="4">
    <source>
        <dbReference type="ARBA" id="ARBA00023154"/>
    </source>
</evidence>
<comment type="similarity">
    <text evidence="5">Belongs to the peptidase M20A family. N-acetyldiaminopimelate deacetylase subfamily.</text>
</comment>
<evidence type="ECO:0000313" key="9">
    <source>
        <dbReference type="Proteomes" id="UP000595823"/>
    </source>
</evidence>
<dbReference type="NCBIfam" id="TIGR01891">
    <property type="entry name" value="amidohydrolases"/>
    <property type="match status" value="1"/>
</dbReference>
<dbReference type="GO" id="GO:0019877">
    <property type="term" value="P:diaminopimelate biosynthetic process"/>
    <property type="evidence" value="ECO:0007669"/>
    <property type="project" value="UniProtKB-UniRule"/>
</dbReference>
<sequence>MYTTEELYAIRRHLHQHPELGFEEYKTQRYLLDKIGEMKNGHFRVKTWQTGILVFVEGYAATQTIGYRTDMDGLPIKEETGLTFASRYDGKMHACGHDLHMTIAVGILSHYAENQPRDNLLFVFQPAEEGPGGAEPMLNTDLFQEWQPDWMFALHIAPNEPVGTMTTKKGLLFANTAEFMVHLRGRGGHAAYPHQANDMVVAASHLVTQIQSVVARRIDPLDSAVITIGKIESGTKENIIAERADTEGTIRTLSAEAMNLVQKHVRNIGAGIAASFDCDVDVEWGSQYKQVWNSEKVASFMAFSERSPDVNFREADMAMTGEDFGFFLDKIPGFMFWLGVDSDKGLHDPKLNPDEAAIPIAVDHIIRYLADEMK</sequence>
<evidence type="ECO:0000259" key="7">
    <source>
        <dbReference type="Pfam" id="PF07687"/>
    </source>
</evidence>
<dbReference type="RefSeq" id="WP_200123923.1">
    <property type="nucleotide sequence ID" value="NZ_CP054705.1"/>
</dbReference>
<organism evidence="8 9">
    <name type="scientific">Salicibibacter cibarius</name>
    <dbReference type="NCBI Taxonomy" id="2743000"/>
    <lineage>
        <taxon>Bacteria</taxon>
        <taxon>Bacillati</taxon>
        <taxon>Bacillota</taxon>
        <taxon>Bacilli</taxon>
        <taxon>Bacillales</taxon>
        <taxon>Bacillaceae</taxon>
        <taxon>Salicibibacter</taxon>
    </lineage>
</organism>
<feature type="binding site" evidence="6">
    <location>
        <position position="155"/>
    </location>
    <ligand>
        <name>Mn(2+)</name>
        <dbReference type="ChEBI" id="CHEBI:29035"/>
        <label>2</label>
    </ligand>
</feature>
<dbReference type="FunFam" id="3.30.70.360:FF:000001">
    <property type="entry name" value="N-acetyldiaminopimelate deacetylase"/>
    <property type="match status" value="1"/>
</dbReference>
<dbReference type="CDD" id="cd05670">
    <property type="entry name" value="M20_Acy1_YkuR-like"/>
    <property type="match status" value="1"/>
</dbReference>
<dbReference type="UniPathway" id="UPA00034">
    <property type="reaction ID" value="UER00024"/>
</dbReference>
<dbReference type="Gene3D" id="3.30.70.360">
    <property type="match status" value="1"/>
</dbReference>
<protein>
    <recommendedName>
        <fullName evidence="5">N-acetyldiaminopimelate deacetylase</fullName>
        <ecNumber evidence="5">3.5.1.47</ecNumber>
    </recommendedName>
</protein>
<keyword evidence="4 5" id="KW-0457">Lysine biosynthesis</keyword>
<name>A0A7T6Z5K4_9BACI</name>
<dbReference type="EMBL" id="CP054705">
    <property type="protein sequence ID" value="QQK76796.1"/>
    <property type="molecule type" value="Genomic_DNA"/>
</dbReference>
<dbReference type="InterPro" id="IPR023905">
    <property type="entry name" value="AcetylDAP_deacetylase"/>
</dbReference>
<dbReference type="PANTHER" id="PTHR11014:SF98">
    <property type="entry name" value="N-ACETYLDIAMINOPIMELATE DEACETYLASE"/>
    <property type="match status" value="1"/>
</dbReference>
<comment type="catalytic activity">
    <reaction evidence="5">
        <text>N-acetyl-(2S,6S)-2,6-diaminopimelate + H2O = (2S,6S)-2,6-diaminopimelate + acetate</text>
        <dbReference type="Rhea" id="RHEA:20405"/>
        <dbReference type="ChEBI" id="CHEBI:15377"/>
        <dbReference type="ChEBI" id="CHEBI:30089"/>
        <dbReference type="ChEBI" id="CHEBI:57609"/>
        <dbReference type="ChEBI" id="CHEBI:58767"/>
        <dbReference type="EC" id="3.5.1.47"/>
    </reaction>
</comment>
<dbReference type="Proteomes" id="UP000595823">
    <property type="component" value="Chromosome"/>
</dbReference>
<comment type="function">
    <text evidence="5">Catalyzes the conversion of N-acetyl-diaminopimelate to diaminopimelate and acetate.</text>
</comment>
<dbReference type="SUPFAM" id="SSF53187">
    <property type="entry name" value="Zn-dependent exopeptidases"/>
    <property type="match status" value="1"/>
</dbReference>
<keyword evidence="6" id="KW-0464">Manganese</keyword>
<dbReference type="SUPFAM" id="SSF55031">
    <property type="entry name" value="Bacterial exopeptidase dimerisation domain"/>
    <property type="match status" value="1"/>
</dbReference>
<dbReference type="EC" id="3.5.1.47" evidence="5"/>
<keyword evidence="9" id="KW-1185">Reference proteome</keyword>
<dbReference type="GO" id="GO:0046872">
    <property type="term" value="F:metal ion binding"/>
    <property type="evidence" value="ECO:0007669"/>
    <property type="project" value="UniProtKB-KW"/>
</dbReference>
<feature type="active site" description="Proton acceptor" evidence="5">
    <location>
        <position position="129"/>
    </location>
</feature>
<dbReference type="PIRSF" id="PIRSF005962">
    <property type="entry name" value="Pept_M20D_amidohydro"/>
    <property type="match status" value="1"/>
</dbReference>
<feature type="active site" evidence="5">
    <location>
        <position position="70"/>
    </location>
</feature>
<evidence type="ECO:0000313" key="8">
    <source>
        <dbReference type="EMBL" id="QQK76796.1"/>
    </source>
</evidence>
<reference evidence="8 9" key="1">
    <citation type="submission" date="2020-06" db="EMBL/GenBank/DDBJ databases">
        <title>Genomic analysis of Salicibibacter sp. NKC5-3.</title>
        <authorList>
            <person name="Oh Y.J."/>
        </authorList>
    </citation>
    <scope>NUCLEOTIDE SEQUENCE [LARGE SCALE GENOMIC DNA]</scope>
    <source>
        <strain evidence="8 9">NKC5-3</strain>
    </source>
</reference>
<comment type="cofactor">
    <cofactor evidence="6">
        <name>Mn(2+)</name>
        <dbReference type="ChEBI" id="CHEBI:29035"/>
    </cofactor>
    <text evidence="6">The Mn(2+) ion enhances activity.</text>
</comment>
<keyword evidence="1 5" id="KW-0028">Amino-acid biosynthesis</keyword>
<proteinExistence type="inferred from homology"/>
<dbReference type="GO" id="GO:0050118">
    <property type="term" value="F:N-acetyldiaminopimelate deacetylase activity"/>
    <property type="evidence" value="ECO:0007669"/>
    <property type="project" value="UniProtKB-UniRule"/>
</dbReference>
<dbReference type="HAMAP" id="MF_01692">
    <property type="entry name" value="DapEL"/>
    <property type="match status" value="1"/>
</dbReference>
<evidence type="ECO:0000256" key="5">
    <source>
        <dbReference type="HAMAP-Rule" id="MF_01692"/>
    </source>
</evidence>
<dbReference type="InterPro" id="IPR036264">
    <property type="entry name" value="Bact_exopeptidase_dim_dom"/>
</dbReference>
<gene>
    <name evidence="8" type="ORF">HUG15_15325</name>
</gene>
<evidence type="ECO:0000256" key="2">
    <source>
        <dbReference type="ARBA" id="ARBA00022801"/>
    </source>
</evidence>
<dbReference type="PANTHER" id="PTHR11014">
    <property type="entry name" value="PEPTIDASE M20 FAMILY MEMBER"/>
    <property type="match status" value="1"/>
</dbReference>
<dbReference type="Gene3D" id="3.40.630.10">
    <property type="entry name" value="Zn peptidases"/>
    <property type="match status" value="1"/>
</dbReference>
<keyword evidence="6" id="KW-0479">Metal-binding</keyword>
<feature type="domain" description="Peptidase M20 dimerisation" evidence="7">
    <location>
        <begin position="177"/>
        <end position="267"/>
    </location>
</feature>
<dbReference type="AlphaFoldDB" id="A0A7T6Z5K4"/>
<keyword evidence="2 5" id="KW-0378">Hydrolase</keyword>
<dbReference type="Pfam" id="PF01546">
    <property type="entry name" value="Peptidase_M20"/>
    <property type="match status" value="1"/>
</dbReference>
<dbReference type="Pfam" id="PF07687">
    <property type="entry name" value="M20_dimer"/>
    <property type="match status" value="1"/>
</dbReference>
<dbReference type="InterPro" id="IPR017439">
    <property type="entry name" value="Amidohydrolase"/>
</dbReference>
<evidence type="ECO:0000256" key="3">
    <source>
        <dbReference type="ARBA" id="ARBA00022915"/>
    </source>
</evidence>
<evidence type="ECO:0000256" key="1">
    <source>
        <dbReference type="ARBA" id="ARBA00022605"/>
    </source>
</evidence>
<feature type="binding site" evidence="6">
    <location>
        <position position="129"/>
    </location>
    <ligand>
        <name>Mn(2+)</name>
        <dbReference type="ChEBI" id="CHEBI:29035"/>
        <label>2</label>
    </ligand>
</feature>
<dbReference type="KEGG" id="scia:HUG15_15325"/>
<comment type="pathway">
    <text evidence="5">Amino-acid biosynthesis; L-lysine biosynthesis via DAP pathway; LL-2,6-diaminopimelate from (S)-tetrahydrodipicolinate (acetylase route): step 3/3.</text>
</comment>
<keyword evidence="3 5" id="KW-0220">Diaminopimelate biosynthesis</keyword>
<evidence type="ECO:0000256" key="6">
    <source>
        <dbReference type="PIRSR" id="PIRSR005962-1"/>
    </source>
</evidence>
<dbReference type="InterPro" id="IPR002933">
    <property type="entry name" value="Peptidase_M20"/>
</dbReference>
<dbReference type="InterPro" id="IPR011650">
    <property type="entry name" value="Peptidase_M20_dimer"/>
</dbReference>
<dbReference type="GO" id="GO:0009089">
    <property type="term" value="P:lysine biosynthetic process via diaminopimelate"/>
    <property type="evidence" value="ECO:0007669"/>
    <property type="project" value="UniProtKB-UniRule"/>
</dbReference>